<protein>
    <submittedName>
        <fullName evidence="1">Uncharacterized protein</fullName>
    </submittedName>
</protein>
<evidence type="ECO:0000313" key="2">
    <source>
        <dbReference type="Proteomes" id="UP000070544"/>
    </source>
</evidence>
<sequence length="613" mass="67547">MAHRTNRTVHRPSVFESLAEYGEEGERDEHLQATRLRQGCGTANPTQNSMIGRPEAFHKAAATLQLPFEVWALVLTVSHTEPSPGFRTFAGLNPEDVWPLRRVSRSWKFLAERSFFQIFNRPSDESVNLRNLPKTLERLVGTGHLRNAASFAWVLVRAVIFAPYSSSIDNDGVVACFVDCILVASRQVSARLEKSASGDAKAFCGEVLKGVSQLLLCGEGQRRPNSVYVGDFIGRILIGITSRAGEDYDTLVHATRSDCLASGGSRRIQSYPDLFRRLALHLSRFDESNPISQDVLLQSCDRLLSLSPARQISLRVVVRGAPGDPSHLAHTINTMCSTKSDDDFRVATEIITGVYRGTEVNELVSALLMILDTNEEAESVVGGLLGALFPIRPTMTGHVLARVALKSGHPRNCVGGLVVQMRLPRQLLPQLFHVLGAISNPAFTTHLPATIEELRLSLTDTLSILRNWPSAIRNVGRDLVSPRLNSGAWTIEDTAEVLRVLSTNNREQDAAWCVVEAEMAGSLSRPMRAALHGAYRRRAEDALGSKVLAHDTLQALEFHEELLRASMGLAEGKVRGDGVLRRIMLGGSKGESRFRWKDGGRARRDDVGVFERQ</sequence>
<reference evidence="1 2" key="1">
    <citation type="journal article" date="2015" name="Genome Biol. Evol.">
        <title>Phylogenomic analyses indicate that early fungi evolved digesting cell walls of algal ancestors of land plants.</title>
        <authorList>
            <person name="Chang Y."/>
            <person name="Wang S."/>
            <person name="Sekimoto S."/>
            <person name="Aerts A.L."/>
            <person name="Choi C."/>
            <person name="Clum A."/>
            <person name="LaButti K.M."/>
            <person name="Lindquist E.A."/>
            <person name="Yee Ngan C."/>
            <person name="Ohm R.A."/>
            <person name="Salamov A.A."/>
            <person name="Grigoriev I.V."/>
            <person name="Spatafora J.W."/>
            <person name="Berbee M.L."/>
        </authorList>
    </citation>
    <scope>NUCLEOTIDE SEQUENCE [LARGE SCALE GENOMIC DNA]</scope>
    <source>
        <strain evidence="1 2">JEL478</strain>
    </source>
</reference>
<dbReference type="Proteomes" id="UP000070544">
    <property type="component" value="Unassembled WGS sequence"/>
</dbReference>
<gene>
    <name evidence="1" type="ORF">M427DRAFT_44957</name>
</gene>
<dbReference type="OrthoDB" id="10588736at2759"/>
<accession>A0A139ADN5</accession>
<dbReference type="EMBL" id="KQ965768">
    <property type="protein sequence ID" value="KXS14533.1"/>
    <property type="molecule type" value="Genomic_DNA"/>
</dbReference>
<organism evidence="1 2">
    <name type="scientific">Gonapodya prolifera (strain JEL478)</name>
    <name type="common">Monoblepharis prolifera</name>
    <dbReference type="NCBI Taxonomy" id="1344416"/>
    <lineage>
        <taxon>Eukaryota</taxon>
        <taxon>Fungi</taxon>
        <taxon>Fungi incertae sedis</taxon>
        <taxon>Chytridiomycota</taxon>
        <taxon>Chytridiomycota incertae sedis</taxon>
        <taxon>Monoblepharidomycetes</taxon>
        <taxon>Monoblepharidales</taxon>
        <taxon>Gonapodyaceae</taxon>
        <taxon>Gonapodya</taxon>
    </lineage>
</organism>
<evidence type="ECO:0000313" key="1">
    <source>
        <dbReference type="EMBL" id="KXS14533.1"/>
    </source>
</evidence>
<keyword evidence="2" id="KW-1185">Reference proteome</keyword>
<dbReference type="AlphaFoldDB" id="A0A139ADN5"/>
<name>A0A139ADN5_GONPJ</name>
<proteinExistence type="predicted"/>